<evidence type="ECO:0000256" key="1">
    <source>
        <dbReference type="SAM" id="MobiDB-lite"/>
    </source>
</evidence>
<keyword evidence="3" id="KW-1185">Reference proteome</keyword>
<dbReference type="PANTHER" id="PTHR34648:SF7">
    <property type="entry name" value="SI:CH211-132B12.7"/>
    <property type="match status" value="1"/>
</dbReference>
<dbReference type="Proteomes" id="UP001066276">
    <property type="component" value="Chromosome 9"/>
</dbReference>
<evidence type="ECO:0000313" key="3">
    <source>
        <dbReference type="Proteomes" id="UP001066276"/>
    </source>
</evidence>
<accession>A0AAV7MSF2</accession>
<dbReference type="EMBL" id="JANPWB010000013">
    <property type="protein sequence ID" value="KAJ1106666.1"/>
    <property type="molecule type" value="Genomic_DNA"/>
</dbReference>
<comment type="caution">
    <text evidence="2">The sequence shown here is derived from an EMBL/GenBank/DDBJ whole genome shotgun (WGS) entry which is preliminary data.</text>
</comment>
<dbReference type="InterPro" id="IPR031602">
    <property type="entry name" value="CIPC"/>
</dbReference>
<sequence>MLAILMMEIMIPTYAGSDDLSKVEQTDSEDGSINRSGRSVELLRPDKPPRGTSSAFTSLTPVYILKNVIMQQPIKGAQVRQTQMAWNGCQGMDRSAGQTRVILIQSHVGASVSNLWPEKKKEAKRPYLPFAKALPRIAPHPGKEVKQSPIPVAPIRKMTRPCKRVHMVHSKEEITERTDAVLISKQHKSQGKIVDLSPSPNTTSQSLLMPSARTRDTAIQPLSIAPNTVITSVEPSLLHAHQGNFTKGSSSYSFSEAETLSKVSRRLAANVKKQQRFHNTVDILKKSGLLGITLKTKELIGRNKATQRNINELKEHTLLFCKAMKSNDCKVWEKLQDAISVSSFYWKISGSNDIKLDSAVPTDNLLKGSTDPRNNSYLASSVDLDLNLHRSQGRQTDITLKI</sequence>
<dbReference type="AlphaFoldDB" id="A0AAV7MSF2"/>
<proteinExistence type="predicted"/>
<gene>
    <name evidence="2" type="ORF">NDU88_004067</name>
</gene>
<organism evidence="2 3">
    <name type="scientific">Pleurodeles waltl</name>
    <name type="common">Iberian ribbed newt</name>
    <dbReference type="NCBI Taxonomy" id="8319"/>
    <lineage>
        <taxon>Eukaryota</taxon>
        <taxon>Metazoa</taxon>
        <taxon>Chordata</taxon>
        <taxon>Craniata</taxon>
        <taxon>Vertebrata</taxon>
        <taxon>Euteleostomi</taxon>
        <taxon>Amphibia</taxon>
        <taxon>Batrachia</taxon>
        <taxon>Caudata</taxon>
        <taxon>Salamandroidea</taxon>
        <taxon>Salamandridae</taxon>
        <taxon>Pleurodelinae</taxon>
        <taxon>Pleurodeles</taxon>
    </lineage>
</organism>
<protein>
    <recommendedName>
        <fullName evidence="4">CLOCK-interacting pacemaker</fullName>
    </recommendedName>
</protein>
<evidence type="ECO:0008006" key="4">
    <source>
        <dbReference type="Google" id="ProtNLM"/>
    </source>
</evidence>
<dbReference type="GO" id="GO:0045892">
    <property type="term" value="P:negative regulation of DNA-templated transcription"/>
    <property type="evidence" value="ECO:0007669"/>
    <property type="project" value="InterPro"/>
</dbReference>
<reference evidence="2" key="1">
    <citation type="journal article" date="2022" name="bioRxiv">
        <title>Sequencing and chromosome-scale assembly of the giantPleurodeles waltlgenome.</title>
        <authorList>
            <person name="Brown T."/>
            <person name="Elewa A."/>
            <person name="Iarovenko S."/>
            <person name="Subramanian E."/>
            <person name="Araus A.J."/>
            <person name="Petzold A."/>
            <person name="Susuki M."/>
            <person name="Suzuki K.-i.T."/>
            <person name="Hayashi T."/>
            <person name="Toyoda A."/>
            <person name="Oliveira C."/>
            <person name="Osipova E."/>
            <person name="Leigh N.D."/>
            <person name="Simon A."/>
            <person name="Yun M.H."/>
        </authorList>
    </citation>
    <scope>NUCLEOTIDE SEQUENCE</scope>
    <source>
        <strain evidence="2">20211129_DDA</strain>
        <tissue evidence="2">Liver</tissue>
    </source>
</reference>
<dbReference type="Pfam" id="PF15800">
    <property type="entry name" value="CiPC"/>
    <property type="match status" value="1"/>
</dbReference>
<feature type="region of interest" description="Disordered" evidence="1">
    <location>
        <begin position="21"/>
        <end position="54"/>
    </location>
</feature>
<dbReference type="GO" id="GO:0042754">
    <property type="term" value="P:negative regulation of circadian rhythm"/>
    <property type="evidence" value="ECO:0007669"/>
    <property type="project" value="InterPro"/>
</dbReference>
<dbReference type="PANTHER" id="PTHR34648">
    <property type="entry name" value="CLOCK-INTERACTING PACEMAKER"/>
    <property type="match status" value="1"/>
</dbReference>
<name>A0AAV7MSF2_PLEWA</name>
<dbReference type="GO" id="GO:0005634">
    <property type="term" value="C:nucleus"/>
    <property type="evidence" value="ECO:0007669"/>
    <property type="project" value="TreeGrafter"/>
</dbReference>
<evidence type="ECO:0000313" key="2">
    <source>
        <dbReference type="EMBL" id="KAJ1106666.1"/>
    </source>
</evidence>